<feature type="domain" description="DAHP synthase ferredoxin-like" evidence="3">
    <location>
        <begin position="1"/>
        <end position="73"/>
    </location>
</feature>
<accession>A0A383AK87</accession>
<sequence>MIVILHPDSSLDTEEGKAVMSYLSSRSGITPRTHSITGTDRTLSEIYVIGNVAALDQAEVESLPGVEKVVRVSREYRVIGRHAGDIRDSGFNYNGVRFDQRSLHVFAGLCAVDNPENVEAMMKILQEQGQVCTRMGAYKPRTNPYSFQGHGTECLPWVFELAGKYGIRVIAMEVTHDSHVREIRQALKDTGHPTGVMLQIGTRNTQNFELLKEVGRQSELPVLLKRGFGITL</sequence>
<reference evidence="4" key="1">
    <citation type="submission" date="2018-05" db="EMBL/GenBank/DDBJ databases">
        <authorList>
            <person name="Lanie J.A."/>
            <person name="Ng W.-L."/>
            <person name="Kazmierczak K.M."/>
            <person name="Andrzejewski T.M."/>
            <person name="Davidsen T.M."/>
            <person name="Wayne K.J."/>
            <person name="Tettelin H."/>
            <person name="Glass J.I."/>
            <person name="Rusch D."/>
            <person name="Podicherti R."/>
            <person name="Tsui H.-C.T."/>
            <person name="Winkler M.E."/>
        </authorList>
    </citation>
    <scope>NUCLEOTIDE SEQUENCE</scope>
</reference>
<evidence type="ECO:0000313" key="4">
    <source>
        <dbReference type="EMBL" id="SVE07508.1"/>
    </source>
</evidence>
<evidence type="ECO:0008006" key="5">
    <source>
        <dbReference type="Google" id="ProtNLM"/>
    </source>
</evidence>
<dbReference type="GO" id="GO:0016740">
    <property type="term" value="F:transferase activity"/>
    <property type="evidence" value="ECO:0007669"/>
    <property type="project" value="UniProtKB-KW"/>
</dbReference>
<dbReference type="SUPFAM" id="SSF51569">
    <property type="entry name" value="Aldolase"/>
    <property type="match status" value="1"/>
</dbReference>
<dbReference type="Pfam" id="PF18152">
    <property type="entry name" value="DAHP_snth_FXD"/>
    <property type="match status" value="1"/>
</dbReference>
<dbReference type="Gene3D" id="3.30.70.1140">
    <property type="entry name" value="Phospho-2-dehydro-3-deoxyheptonate aldolase, domain 1"/>
    <property type="match status" value="1"/>
</dbReference>
<dbReference type="InterPro" id="IPR013785">
    <property type="entry name" value="Aldolase_TIM"/>
</dbReference>
<name>A0A383AK87_9ZZZZ</name>
<feature type="non-terminal residue" evidence="4">
    <location>
        <position position="232"/>
    </location>
</feature>
<dbReference type="Pfam" id="PF00793">
    <property type="entry name" value="DAHP_synth_1"/>
    <property type="match status" value="1"/>
</dbReference>
<gene>
    <name evidence="4" type="ORF">METZ01_LOCUS460362</name>
</gene>
<dbReference type="InterPro" id="IPR052899">
    <property type="entry name" value="Class-I_DAHP_synthase"/>
</dbReference>
<evidence type="ECO:0000256" key="1">
    <source>
        <dbReference type="ARBA" id="ARBA00022679"/>
    </source>
</evidence>
<dbReference type="EMBL" id="UINC01192386">
    <property type="protein sequence ID" value="SVE07508.1"/>
    <property type="molecule type" value="Genomic_DNA"/>
</dbReference>
<proteinExistence type="predicted"/>
<dbReference type="PANTHER" id="PTHR43018:SF2">
    <property type="entry name" value="PHOSPHO-2-DEHYDRO-3-DEOXYHEPTONATE ALDOLASE"/>
    <property type="match status" value="1"/>
</dbReference>
<protein>
    <recommendedName>
        <fullName evidence="5">3-deoxy-7-phosphoheptulonate synthase</fullName>
    </recommendedName>
</protein>
<dbReference type="Gene3D" id="3.20.20.70">
    <property type="entry name" value="Aldolase class I"/>
    <property type="match status" value="1"/>
</dbReference>
<dbReference type="InterPro" id="IPR006218">
    <property type="entry name" value="DAHP1/KDSA"/>
</dbReference>
<organism evidence="4">
    <name type="scientific">marine metagenome</name>
    <dbReference type="NCBI Taxonomy" id="408172"/>
    <lineage>
        <taxon>unclassified sequences</taxon>
        <taxon>metagenomes</taxon>
        <taxon>ecological metagenomes</taxon>
    </lineage>
</organism>
<evidence type="ECO:0000259" key="3">
    <source>
        <dbReference type="Pfam" id="PF18152"/>
    </source>
</evidence>
<keyword evidence="1" id="KW-0808">Transferase</keyword>
<dbReference type="PANTHER" id="PTHR43018">
    <property type="entry name" value="PHOSPHO-2-DEHYDRO-3-DEOXYHEPTONATE ALDOLASE"/>
    <property type="match status" value="1"/>
</dbReference>
<dbReference type="InterPro" id="IPR041071">
    <property type="entry name" value="DAHP_snth_FXD"/>
</dbReference>
<feature type="domain" description="DAHP synthetase I/KDSA" evidence="2">
    <location>
        <begin position="102"/>
        <end position="231"/>
    </location>
</feature>
<dbReference type="AlphaFoldDB" id="A0A383AK87"/>
<evidence type="ECO:0000259" key="2">
    <source>
        <dbReference type="Pfam" id="PF00793"/>
    </source>
</evidence>